<dbReference type="Gene3D" id="3.40.50.300">
    <property type="entry name" value="P-loop containing nucleotide triphosphate hydrolases"/>
    <property type="match status" value="1"/>
</dbReference>
<evidence type="ECO:0000259" key="4">
    <source>
        <dbReference type="Pfam" id="PF24809"/>
    </source>
</evidence>
<comment type="caution">
    <text evidence="6">The sequence shown here is derived from an EMBL/GenBank/DDBJ whole genome shotgun (WGS) entry which is preliminary data.</text>
</comment>
<dbReference type="PANTHER" id="PTHR35205:SF1">
    <property type="entry name" value="ZU5 DOMAIN-CONTAINING PROTEIN"/>
    <property type="match status" value="1"/>
</dbReference>
<dbReference type="InterPro" id="IPR011990">
    <property type="entry name" value="TPR-like_helical_dom_sf"/>
</dbReference>
<evidence type="ECO:0000259" key="5">
    <source>
        <dbReference type="Pfam" id="PF25000"/>
    </source>
</evidence>
<dbReference type="InterPro" id="IPR056125">
    <property type="entry name" value="DUF7708"/>
</dbReference>
<dbReference type="EMBL" id="JAAGWQ010000303">
    <property type="protein sequence ID" value="KAF5657023.1"/>
    <property type="molecule type" value="Genomic_DNA"/>
</dbReference>
<feature type="compositionally biased region" description="Polar residues" evidence="2">
    <location>
        <begin position="1119"/>
        <end position="1129"/>
    </location>
</feature>
<gene>
    <name evidence="6" type="ORF">FHETE_10672</name>
</gene>
<dbReference type="PROSITE" id="PS50005">
    <property type="entry name" value="TPR"/>
    <property type="match status" value="1"/>
</dbReference>
<dbReference type="InterPro" id="IPR027417">
    <property type="entry name" value="P-loop_NTPase"/>
</dbReference>
<dbReference type="AlphaFoldDB" id="A0A8H5SU29"/>
<protein>
    <submittedName>
        <fullName evidence="6">Pfs domain-containing protein</fullName>
    </submittedName>
</protein>
<dbReference type="OrthoDB" id="6161812at2759"/>
<dbReference type="PANTHER" id="PTHR35205">
    <property type="entry name" value="NB-ARC AND TPR DOMAIN PROTEIN"/>
    <property type="match status" value="1"/>
</dbReference>
<feature type="domain" description="DUF7708" evidence="4">
    <location>
        <begin position="118"/>
        <end position="255"/>
    </location>
</feature>
<dbReference type="InterPro" id="IPR056681">
    <property type="entry name" value="DUF7779"/>
</dbReference>
<dbReference type="InterPro" id="IPR002182">
    <property type="entry name" value="NB-ARC"/>
</dbReference>
<feature type="region of interest" description="Disordered" evidence="2">
    <location>
        <begin position="1092"/>
        <end position="1142"/>
    </location>
</feature>
<name>A0A8H5SU29_FUSHE</name>
<feature type="repeat" description="TPR" evidence="1">
    <location>
        <begin position="796"/>
        <end position="829"/>
    </location>
</feature>
<organism evidence="6 7">
    <name type="scientific">Fusarium heterosporum</name>
    <dbReference type="NCBI Taxonomy" id="42747"/>
    <lineage>
        <taxon>Eukaryota</taxon>
        <taxon>Fungi</taxon>
        <taxon>Dikarya</taxon>
        <taxon>Ascomycota</taxon>
        <taxon>Pezizomycotina</taxon>
        <taxon>Sordariomycetes</taxon>
        <taxon>Hypocreomycetidae</taxon>
        <taxon>Hypocreales</taxon>
        <taxon>Nectriaceae</taxon>
        <taxon>Fusarium</taxon>
        <taxon>Fusarium heterosporum species complex</taxon>
    </lineage>
</organism>
<dbReference type="SUPFAM" id="SSF48452">
    <property type="entry name" value="TPR-like"/>
    <property type="match status" value="1"/>
</dbReference>
<dbReference type="Pfam" id="PF25000">
    <property type="entry name" value="DUF7779"/>
    <property type="match status" value="1"/>
</dbReference>
<reference evidence="6 7" key="1">
    <citation type="submission" date="2020-05" db="EMBL/GenBank/DDBJ databases">
        <title>Identification and distribution of gene clusters putatively required for synthesis of sphingolipid metabolism inhibitors in phylogenetically diverse species of the filamentous fungus Fusarium.</title>
        <authorList>
            <person name="Kim H.-S."/>
            <person name="Busman M."/>
            <person name="Brown D.W."/>
            <person name="Divon H."/>
            <person name="Uhlig S."/>
            <person name="Proctor R.H."/>
        </authorList>
    </citation>
    <scope>NUCLEOTIDE SEQUENCE [LARGE SCALE GENOMIC DNA]</scope>
    <source>
        <strain evidence="6 7">NRRL 20693</strain>
    </source>
</reference>
<evidence type="ECO:0000259" key="3">
    <source>
        <dbReference type="Pfam" id="PF00931"/>
    </source>
</evidence>
<evidence type="ECO:0000313" key="7">
    <source>
        <dbReference type="Proteomes" id="UP000567885"/>
    </source>
</evidence>
<evidence type="ECO:0000313" key="6">
    <source>
        <dbReference type="EMBL" id="KAF5657023.1"/>
    </source>
</evidence>
<dbReference type="InterPro" id="IPR019734">
    <property type="entry name" value="TPR_rpt"/>
</dbReference>
<accession>A0A8H5SU29</accession>
<feature type="domain" description="NB-ARC" evidence="3">
    <location>
        <begin position="320"/>
        <end position="459"/>
    </location>
</feature>
<dbReference type="Proteomes" id="UP000567885">
    <property type="component" value="Unassembled WGS sequence"/>
</dbReference>
<keyword evidence="1" id="KW-0802">TPR repeat</keyword>
<dbReference type="GO" id="GO:0043531">
    <property type="term" value="F:ADP binding"/>
    <property type="evidence" value="ECO:0007669"/>
    <property type="project" value="InterPro"/>
</dbReference>
<keyword evidence="7" id="KW-1185">Reference proteome</keyword>
<dbReference type="Pfam" id="PF24809">
    <property type="entry name" value="DUF7708"/>
    <property type="match status" value="1"/>
</dbReference>
<dbReference type="SUPFAM" id="SSF52540">
    <property type="entry name" value="P-loop containing nucleoside triphosphate hydrolases"/>
    <property type="match status" value="1"/>
</dbReference>
<feature type="compositionally biased region" description="Pro residues" evidence="2">
    <location>
        <begin position="1099"/>
        <end position="1109"/>
    </location>
</feature>
<proteinExistence type="predicted"/>
<evidence type="ECO:0000256" key="1">
    <source>
        <dbReference type="PROSITE-ProRule" id="PRU00339"/>
    </source>
</evidence>
<evidence type="ECO:0000256" key="2">
    <source>
        <dbReference type="SAM" id="MobiDB-lite"/>
    </source>
</evidence>
<feature type="domain" description="DUF7779" evidence="5">
    <location>
        <begin position="550"/>
        <end position="635"/>
    </location>
</feature>
<sequence length="1142" mass="128795">MFCCNCLRPPKRSPKDIEGTVAEQHIELDDQDKVDIVASNRLAAIVFSSPANIGKEQDLHAVQWRRGIRRHFGKLNTKKAQLLLELCDNDDLPSTIAYLDSEYSRQGLVSGVKTLEPTLASIESFSQALTCIAQAGPESVQLLWGSILFLVKVTMRHRETLDKITQMLDQLTRGMPRFETYLDLHPTTQLRRAMYSIYDDFIDFCLSSAEFLTRSMIGNVIRLSFSSIDKDFDKISQNLQEHTDDFRAEAELASMKANKKWQDDILVKLSQSSSNDYDTDHSAVGHLVSTLPFPRNLMFTGREDILKDISESLQLPQANESDSLRSVTLYGMGGVGKTQIALEYAYRFKGSYTHLFWIKSETEVELRQSLTAVVKALGLKQSGESEQKDVDLAKKWLETTSSRWLAVFDNVQHVSTLHPYWPRCSKGNIVITSQRPSFDEFSTKQVRIRSLTVEEGKNLVLRQMHLDSSDPTCAAKAEELSEELGGSPLAISHYTGYCVASHISLDEVLRTFQSRRATAEIWSNSSNISRMQYERTLGTVWDTALDSLRKNAMASRDLLDVLAFLNPDSIPEDLLRGALDELSPDETSGFDAFKLMVLISPLIRRNLVERNLTSDGPSIRIHRSLRLALMLHMDTDLDRRNIMFSRALRLTRKAFPRRDMTSRTPQNDPIWKRFMPQVLALHASFEKSDPPIADNMEFAGLLSDAASFLWEQHLNRIALPVLLLGEKIARNLDKDDEPDPILASIENWLSFFDAHQDADNRAAVMSRMNRVVSRRENLLKALPPGTATIEQHVDVGRAWNDLGYFYADMEQFEEADRLMSKSLSLYRTLGDETTLRFRFSLQYADLLVVRLGQGEIDEALKLGSKSFDLCKAELGHKHLETVRFEMQWAYALIAADQLQEALAKLTDVLTIRSKLLEENNPDVLTTEYWIGTVYFYLDRPEDAECVLYPSRLPQADSRREYLRKAVEYGSESGFGKPDLARARYRLALVLHDQHRRKEAVGLEEDAIASLSEQDRPPAEDRNRIIRLLDQRVPLLDAAELLVVETGLDVDVDVDVSVRVSVEPVGKIASAVVVKSSLDVVKSSIEVCDSAADAPQSPLAAPPPKQPPPARLHAAFHAQYQLSSTPTQSLDAWKPTADGQEGA</sequence>
<dbReference type="Gene3D" id="1.25.40.10">
    <property type="entry name" value="Tetratricopeptide repeat domain"/>
    <property type="match status" value="2"/>
</dbReference>
<dbReference type="Pfam" id="PF00931">
    <property type="entry name" value="NB-ARC"/>
    <property type="match status" value="1"/>
</dbReference>